<comment type="caution">
    <text evidence="2">The sequence shown here is derived from an EMBL/GenBank/DDBJ whole genome shotgun (WGS) entry which is preliminary data.</text>
</comment>
<evidence type="ECO:0000313" key="2">
    <source>
        <dbReference type="EMBL" id="KFA89009.1"/>
    </source>
</evidence>
<name>A0A084SKM4_9BACT</name>
<dbReference type="EMBL" id="JPMI01000267">
    <property type="protein sequence ID" value="KFA89009.1"/>
    <property type="molecule type" value="Genomic_DNA"/>
</dbReference>
<evidence type="ECO:0008006" key="4">
    <source>
        <dbReference type="Google" id="ProtNLM"/>
    </source>
</evidence>
<feature type="chain" id="PRO_5001781420" description="Lipoprotein" evidence="1">
    <location>
        <begin position="20"/>
        <end position="206"/>
    </location>
</feature>
<sequence>MLATRRLLLVSLPVAALVAACVSETVFPGDMTIGTFDFHAQANWARTDCKADGGDFNRLVDGGFDFSGTFSRDSTDAGVWFTIEGFSRKATFDAPAQRYTTVHRAAAQLVSCGEGCEGAQLDETMSVVVLSDSQDRAIASRCGNMPDGGMPDGSVPGPTANGYDAERACGELRVTFLPGKSAQCKCTVSCTAVYGLEGKRRFNGGQ</sequence>
<organism evidence="2 3">
    <name type="scientific">Archangium violaceum Cb vi76</name>
    <dbReference type="NCBI Taxonomy" id="1406225"/>
    <lineage>
        <taxon>Bacteria</taxon>
        <taxon>Pseudomonadati</taxon>
        <taxon>Myxococcota</taxon>
        <taxon>Myxococcia</taxon>
        <taxon>Myxococcales</taxon>
        <taxon>Cystobacterineae</taxon>
        <taxon>Archangiaceae</taxon>
        <taxon>Archangium</taxon>
    </lineage>
</organism>
<reference evidence="2 3" key="1">
    <citation type="submission" date="2014-07" db="EMBL/GenBank/DDBJ databases">
        <title>Draft Genome Sequence of Gephyronic Acid Producer, Cystobacter violaceus Strain Cb vi76.</title>
        <authorList>
            <person name="Stevens D.C."/>
            <person name="Young J."/>
            <person name="Carmichael R."/>
            <person name="Tan J."/>
            <person name="Taylor R.E."/>
        </authorList>
    </citation>
    <scope>NUCLEOTIDE SEQUENCE [LARGE SCALE GENOMIC DNA]</scope>
    <source>
        <strain evidence="2 3">Cb vi76</strain>
    </source>
</reference>
<proteinExistence type="predicted"/>
<evidence type="ECO:0000256" key="1">
    <source>
        <dbReference type="SAM" id="SignalP"/>
    </source>
</evidence>
<protein>
    <recommendedName>
        <fullName evidence="4">Lipoprotein</fullName>
    </recommendedName>
</protein>
<dbReference type="PROSITE" id="PS51257">
    <property type="entry name" value="PROKAR_LIPOPROTEIN"/>
    <property type="match status" value="1"/>
</dbReference>
<evidence type="ECO:0000313" key="3">
    <source>
        <dbReference type="Proteomes" id="UP000028547"/>
    </source>
</evidence>
<dbReference type="AlphaFoldDB" id="A0A084SKM4"/>
<accession>A0A084SKM4</accession>
<dbReference type="RefSeq" id="WP_043406680.1">
    <property type="nucleotide sequence ID" value="NZ_JPMI01000267.1"/>
</dbReference>
<keyword evidence="1" id="KW-0732">Signal</keyword>
<gene>
    <name evidence="2" type="ORF">Q664_37435</name>
</gene>
<dbReference type="Proteomes" id="UP000028547">
    <property type="component" value="Unassembled WGS sequence"/>
</dbReference>
<feature type="signal peptide" evidence="1">
    <location>
        <begin position="1"/>
        <end position="19"/>
    </location>
</feature>